<evidence type="ECO:0000313" key="2">
    <source>
        <dbReference type="EMBL" id="ORX40146.1"/>
    </source>
</evidence>
<feature type="compositionally biased region" description="Basic and acidic residues" evidence="1">
    <location>
        <begin position="143"/>
        <end position="156"/>
    </location>
</feature>
<feature type="compositionally biased region" description="Polar residues" evidence="1">
    <location>
        <begin position="235"/>
        <end position="260"/>
    </location>
</feature>
<comment type="caution">
    <text evidence="2">The sequence shown here is derived from an EMBL/GenBank/DDBJ whole genome shotgun (WGS) entry which is preliminary data.</text>
</comment>
<gene>
    <name evidence="2" type="ORF">BD324DRAFT_616562</name>
</gene>
<feature type="compositionally biased region" description="Polar residues" evidence="1">
    <location>
        <begin position="166"/>
        <end position="186"/>
    </location>
</feature>
<dbReference type="RefSeq" id="XP_021873931.1">
    <property type="nucleotide sequence ID" value="XM_022014838.1"/>
</dbReference>
<dbReference type="EMBL" id="NBSH01000002">
    <property type="protein sequence ID" value="ORX40146.1"/>
    <property type="molecule type" value="Genomic_DNA"/>
</dbReference>
<protein>
    <submittedName>
        <fullName evidence="2">Uncharacterized protein</fullName>
    </submittedName>
</protein>
<reference evidence="2 3" key="1">
    <citation type="submission" date="2017-03" db="EMBL/GenBank/DDBJ databases">
        <title>Widespread Adenine N6-methylation of Active Genes in Fungi.</title>
        <authorList>
            <consortium name="DOE Joint Genome Institute"/>
            <person name="Mondo S.J."/>
            <person name="Dannebaum R.O."/>
            <person name="Kuo R.C."/>
            <person name="Louie K.B."/>
            <person name="Bewick A.J."/>
            <person name="Labutti K."/>
            <person name="Haridas S."/>
            <person name="Kuo A."/>
            <person name="Salamov A."/>
            <person name="Ahrendt S.R."/>
            <person name="Lau R."/>
            <person name="Bowen B.P."/>
            <person name="Lipzen A."/>
            <person name="Sullivan W."/>
            <person name="Andreopoulos W.B."/>
            <person name="Clum A."/>
            <person name="Lindquist E."/>
            <person name="Daum C."/>
            <person name="Northen T.R."/>
            <person name="Ramamoorthy G."/>
            <person name="Schmitz R.J."/>
            <person name="Gryganskyi A."/>
            <person name="Culley D."/>
            <person name="Magnuson J."/>
            <person name="James T.Y."/>
            <person name="O'Malley M.A."/>
            <person name="Stajich J.E."/>
            <person name="Spatafora J.W."/>
            <person name="Visel A."/>
            <person name="Grigoriev I.V."/>
        </authorList>
    </citation>
    <scope>NUCLEOTIDE SEQUENCE [LARGE SCALE GENOMIC DNA]</scope>
    <source>
        <strain evidence="2 3">NRRL Y-17943</strain>
    </source>
</reference>
<name>A0A1Y1URS9_9TREE</name>
<feature type="region of interest" description="Disordered" evidence="1">
    <location>
        <begin position="58"/>
        <end position="269"/>
    </location>
</feature>
<accession>A0A1Y1URS9</accession>
<feature type="compositionally biased region" description="Pro residues" evidence="1">
    <location>
        <begin position="117"/>
        <end position="127"/>
    </location>
</feature>
<organism evidence="2 3">
    <name type="scientific">Kockovaella imperatae</name>
    <dbReference type="NCBI Taxonomy" id="4999"/>
    <lineage>
        <taxon>Eukaryota</taxon>
        <taxon>Fungi</taxon>
        <taxon>Dikarya</taxon>
        <taxon>Basidiomycota</taxon>
        <taxon>Agaricomycotina</taxon>
        <taxon>Tremellomycetes</taxon>
        <taxon>Tremellales</taxon>
        <taxon>Cuniculitremaceae</taxon>
        <taxon>Kockovaella</taxon>
    </lineage>
</organism>
<dbReference type="OrthoDB" id="2596681at2759"/>
<dbReference type="InParanoid" id="A0A1Y1URS9"/>
<feature type="compositionally biased region" description="Basic and acidic residues" evidence="1">
    <location>
        <begin position="58"/>
        <end position="68"/>
    </location>
</feature>
<sequence>MSFLKKRLNNLIPSESARGALQNVLTVEWGTHKTVIIEVPQAGPSRSNEVEMYGMDTRADHGDYGRLLDDDDDDEDEHGQGSNRKDRRNKRRSQTYSAHTRDHHYHEPHSSRSVSQPLPPPLAPRPLPSRQMSGNPFDESNEVVDHSDMTPDHYDAYDGEFDPLANSGTIPSMPSTIVKTRPTRSFTEPAVRHHEMDPNDVNAHQANQRGFDNPWEGRQWDRSLDLFNENGLPSPISSKGTRDSASTNESNGNPFRQRMSQIGGPYHAQ</sequence>
<dbReference type="Proteomes" id="UP000193218">
    <property type="component" value="Unassembled WGS sequence"/>
</dbReference>
<evidence type="ECO:0000256" key="1">
    <source>
        <dbReference type="SAM" id="MobiDB-lite"/>
    </source>
</evidence>
<proteinExistence type="predicted"/>
<evidence type="ECO:0000313" key="3">
    <source>
        <dbReference type="Proteomes" id="UP000193218"/>
    </source>
</evidence>
<keyword evidence="3" id="KW-1185">Reference proteome</keyword>
<dbReference type="GeneID" id="33556646"/>
<dbReference type="AlphaFoldDB" id="A0A1Y1URS9"/>